<evidence type="ECO:0000256" key="9">
    <source>
        <dbReference type="ARBA" id="ARBA00022989"/>
    </source>
</evidence>
<dbReference type="InterPro" id="IPR001881">
    <property type="entry name" value="EGF-like_Ca-bd_dom"/>
</dbReference>
<evidence type="ECO:0000256" key="16">
    <source>
        <dbReference type="SAM" id="Phobius"/>
    </source>
</evidence>
<feature type="chain" id="PRO_5041296411" description="Protein kinase domain-containing protein" evidence="17">
    <location>
        <begin position="29"/>
        <end position="717"/>
    </location>
</feature>
<dbReference type="InterPro" id="IPR000742">
    <property type="entry name" value="EGF"/>
</dbReference>
<evidence type="ECO:0000256" key="4">
    <source>
        <dbReference type="ARBA" id="ARBA00022692"/>
    </source>
</evidence>
<keyword evidence="4 16" id="KW-0812">Transmembrane</keyword>
<keyword evidence="8 15" id="KW-0067">ATP-binding</keyword>
<keyword evidence="11" id="KW-1015">Disulfide bond</keyword>
<evidence type="ECO:0000259" key="18">
    <source>
        <dbReference type="PROSITE" id="PS50011"/>
    </source>
</evidence>
<comment type="catalytic activity">
    <reaction evidence="14">
        <text>L-threonyl-[protein] + ATP = O-phospho-L-threonyl-[protein] + ADP + H(+)</text>
        <dbReference type="Rhea" id="RHEA:46608"/>
        <dbReference type="Rhea" id="RHEA-COMP:11060"/>
        <dbReference type="Rhea" id="RHEA-COMP:11605"/>
        <dbReference type="ChEBI" id="CHEBI:15378"/>
        <dbReference type="ChEBI" id="CHEBI:30013"/>
        <dbReference type="ChEBI" id="CHEBI:30616"/>
        <dbReference type="ChEBI" id="CHEBI:61977"/>
        <dbReference type="ChEBI" id="CHEBI:456216"/>
    </reaction>
</comment>
<reference evidence="19" key="1">
    <citation type="submission" date="2023-04" db="EMBL/GenBank/DDBJ databases">
        <authorList>
            <person name="Vijverberg K."/>
            <person name="Xiong W."/>
            <person name="Schranz E."/>
        </authorList>
    </citation>
    <scope>NUCLEOTIDE SEQUENCE</scope>
</reference>
<evidence type="ECO:0000256" key="2">
    <source>
        <dbReference type="ARBA" id="ARBA00022527"/>
    </source>
</evidence>
<dbReference type="Gene3D" id="2.10.25.10">
    <property type="entry name" value="Laminin"/>
    <property type="match status" value="1"/>
</dbReference>
<keyword evidence="6 15" id="KW-0547">Nucleotide-binding</keyword>
<evidence type="ECO:0000256" key="3">
    <source>
        <dbReference type="ARBA" id="ARBA00022679"/>
    </source>
</evidence>
<dbReference type="PANTHER" id="PTHR27005">
    <property type="entry name" value="WALL-ASSOCIATED RECEPTOR KINASE-LIKE 21"/>
    <property type="match status" value="1"/>
</dbReference>
<evidence type="ECO:0000256" key="8">
    <source>
        <dbReference type="ARBA" id="ARBA00022840"/>
    </source>
</evidence>
<evidence type="ECO:0000256" key="1">
    <source>
        <dbReference type="ARBA" id="ARBA00004479"/>
    </source>
</evidence>
<dbReference type="FunFam" id="3.30.200.20:FF:000043">
    <property type="entry name" value="Wall-associated receptor kinase 2"/>
    <property type="match status" value="1"/>
</dbReference>
<organism evidence="19 20">
    <name type="scientific">Lactuca saligna</name>
    <name type="common">Willowleaf lettuce</name>
    <dbReference type="NCBI Taxonomy" id="75948"/>
    <lineage>
        <taxon>Eukaryota</taxon>
        <taxon>Viridiplantae</taxon>
        <taxon>Streptophyta</taxon>
        <taxon>Embryophyta</taxon>
        <taxon>Tracheophyta</taxon>
        <taxon>Spermatophyta</taxon>
        <taxon>Magnoliopsida</taxon>
        <taxon>eudicotyledons</taxon>
        <taxon>Gunneridae</taxon>
        <taxon>Pentapetalae</taxon>
        <taxon>asterids</taxon>
        <taxon>campanulids</taxon>
        <taxon>Asterales</taxon>
        <taxon>Asteraceae</taxon>
        <taxon>Cichorioideae</taxon>
        <taxon>Cichorieae</taxon>
        <taxon>Lactucinae</taxon>
        <taxon>Lactuca</taxon>
    </lineage>
</organism>
<dbReference type="InterPro" id="IPR045274">
    <property type="entry name" value="WAK-like"/>
</dbReference>
<dbReference type="SMART" id="SM00179">
    <property type="entry name" value="EGF_CA"/>
    <property type="match status" value="1"/>
</dbReference>
<feature type="signal peptide" evidence="17">
    <location>
        <begin position="1"/>
        <end position="28"/>
    </location>
</feature>
<feature type="domain" description="Protein kinase" evidence="18">
    <location>
        <begin position="420"/>
        <end position="696"/>
    </location>
</feature>
<dbReference type="GO" id="GO:0005524">
    <property type="term" value="F:ATP binding"/>
    <property type="evidence" value="ECO:0007669"/>
    <property type="project" value="UniProtKB-UniRule"/>
</dbReference>
<keyword evidence="9 16" id="KW-1133">Transmembrane helix</keyword>
<dbReference type="CDD" id="cd00054">
    <property type="entry name" value="EGF_CA"/>
    <property type="match status" value="1"/>
</dbReference>
<dbReference type="PROSITE" id="PS00108">
    <property type="entry name" value="PROTEIN_KINASE_ST"/>
    <property type="match status" value="1"/>
</dbReference>
<dbReference type="FunFam" id="1.10.510.10:FF:000084">
    <property type="entry name" value="Wall-associated receptor kinase 2"/>
    <property type="match status" value="1"/>
</dbReference>
<evidence type="ECO:0000313" key="19">
    <source>
        <dbReference type="EMBL" id="CAI9291670.1"/>
    </source>
</evidence>
<comment type="catalytic activity">
    <reaction evidence="13">
        <text>L-seryl-[protein] + ATP = O-phospho-L-seryl-[protein] + ADP + H(+)</text>
        <dbReference type="Rhea" id="RHEA:17989"/>
        <dbReference type="Rhea" id="RHEA-COMP:9863"/>
        <dbReference type="Rhea" id="RHEA-COMP:11604"/>
        <dbReference type="ChEBI" id="CHEBI:15378"/>
        <dbReference type="ChEBI" id="CHEBI:29999"/>
        <dbReference type="ChEBI" id="CHEBI:30616"/>
        <dbReference type="ChEBI" id="CHEBI:83421"/>
        <dbReference type="ChEBI" id="CHEBI:456216"/>
    </reaction>
</comment>
<evidence type="ECO:0000256" key="12">
    <source>
        <dbReference type="ARBA" id="ARBA00023180"/>
    </source>
</evidence>
<keyword evidence="5 17" id="KW-0732">Signal</keyword>
<name>A0AA36EFI2_LACSI</name>
<keyword evidence="3" id="KW-0808">Transferase</keyword>
<dbReference type="SMART" id="SM00220">
    <property type="entry name" value="S_TKc"/>
    <property type="match status" value="1"/>
</dbReference>
<accession>A0AA36EFI2</accession>
<keyword evidence="10 16" id="KW-0472">Membrane</keyword>
<evidence type="ECO:0000256" key="5">
    <source>
        <dbReference type="ARBA" id="ARBA00022729"/>
    </source>
</evidence>
<dbReference type="InterPro" id="IPR000719">
    <property type="entry name" value="Prot_kinase_dom"/>
</dbReference>
<proteinExistence type="predicted"/>
<keyword evidence="7" id="KW-0418">Kinase</keyword>
<dbReference type="GO" id="GO:0004674">
    <property type="term" value="F:protein serine/threonine kinase activity"/>
    <property type="evidence" value="ECO:0007669"/>
    <property type="project" value="UniProtKB-KW"/>
</dbReference>
<evidence type="ECO:0000256" key="6">
    <source>
        <dbReference type="ARBA" id="ARBA00022741"/>
    </source>
</evidence>
<dbReference type="Gene3D" id="3.30.200.20">
    <property type="entry name" value="Phosphorylase Kinase, domain 1"/>
    <property type="match status" value="1"/>
</dbReference>
<evidence type="ECO:0000256" key="15">
    <source>
        <dbReference type="PROSITE-ProRule" id="PRU10141"/>
    </source>
</evidence>
<keyword evidence="2" id="KW-0723">Serine/threonine-protein kinase</keyword>
<dbReference type="Pfam" id="PF13947">
    <property type="entry name" value="GUB_WAK_bind"/>
    <property type="match status" value="1"/>
</dbReference>
<dbReference type="PANTHER" id="PTHR27005:SF407">
    <property type="entry name" value="PROTEIN KINASE DOMAIN-CONTAINING PROTEIN"/>
    <property type="match status" value="1"/>
</dbReference>
<keyword evidence="20" id="KW-1185">Reference proteome</keyword>
<dbReference type="SUPFAM" id="SSF56112">
    <property type="entry name" value="Protein kinase-like (PK-like)"/>
    <property type="match status" value="1"/>
</dbReference>
<evidence type="ECO:0000313" key="20">
    <source>
        <dbReference type="Proteomes" id="UP001177003"/>
    </source>
</evidence>
<feature type="transmembrane region" description="Helical" evidence="16">
    <location>
        <begin position="348"/>
        <end position="370"/>
    </location>
</feature>
<dbReference type="AlphaFoldDB" id="A0AA36EFI2"/>
<evidence type="ECO:0000256" key="13">
    <source>
        <dbReference type="ARBA" id="ARBA00047558"/>
    </source>
</evidence>
<dbReference type="InterPro" id="IPR008271">
    <property type="entry name" value="Ser/Thr_kinase_AS"/>
</dbReference>
<keyword evidence="12" id="KW-0325">Glycoprotein</keyword>
<evidence type="ECO:0000256" key="10">
    <source>
        <dbReference type="ARBA" id="ARBA00023136"/>
    </source>
</evidence>
<gene>
    <name evidence="19" type="ORF">LSALG_LOCUS30794</name>
</gene>
<evidence type="ECO:0000256" key="7">
    <source>
        <dbReference type="ARBA" id="ARBA00022777"/>
    </source>
</evidence>
<feature type="binding site" evidence="15">
    <location>
        <position position="449"/>
    </location>
    <ligand>
        <name>ATP</name>
        <dbReference type="ChEBI" id="CHEBI:30616"/>
    </ligand>
</feature>
<dbReference type="EMBL" id="OX465082">
    <property type="protein sequence ID" value="CAI9291670.1"/>
    <property type="molecule type" value="Genomic_DNA"/>
</dbReference>
<dbReference type="InterPro" id="IPR011009">
    <property type="entry name" value="Kinase-like_dom_sf"/>
</dbReference>
<dbReference type="PROSITE" id="PS01187">
    <property type="entry name" value="EGF_CA"/>
    <property type="match status" value="1"/>
</dbReference>
<dbReference type="InterPro" id="IPR018097">
    <property type="entry name" value="EGF_Ca-bd_CS"/>
</dbReference>
<dbReference type="GO" id="GO:0005509">
    <property type="term" value="F:calcium ion binding"/>
    <property type="evidence" value="ECO:0007669"/>
    <property type="project" value="InterPro"/>
</dbReference>
<dbReference type="InterPro" id="IPR025287">
    <property type="entry name" value="WAK_GUB"/>
</dbReference>
<sequence>MEKSEGIAFLKLLRPFIILIVILSRTKAASEVALSLPGCPVKCGNITIPYPFGTIEGCYMNIEYQVNCETLSVSNTKFKLLSISLADGYMRGMLPMGYRCYNKTHAITRVSEPRIKLSRFQVSSTLNLLTAVGCDSRVNIKTLKGEGYYTGCLSMTGCDKLTNGSCLGLGCSQVPLPYNLTRFRIHAQSNTRRENVGSWSFNNCTFGFIVEKGNYTFHKTDFDSLQNRSFPVVLEWSVGNVSCEEAQKNISSYGCKENSVCVDTLTESNRSYNGYRCQCAQGYEGNPYLPNGCQDINECEGREHDCIYGCGNTNGSYSCSCPLGQHGDGRKGGDGCSNNNLQADGNSVYWGVSMGTAASLVFTFIIYWGLKQRKIMKSREIFFKKNGGLILQKVLFESKQSSHMAKIFAARDLEKATSNFHKNNVVGQGSYGTVYKGTLADKTMVAIKKAKSIDENQIEQFINEVIILSEISHPNVVKLLGCCLETQTPLLVYEFVTNKTIFHHLHEQDYLSSMSFERRLNIATHTAEALAHIHSTTQIVHRDIKSLNILLTDDYTAKVSDFGISRFIPVDETHLQTLVHGTLGYIDPEYFRSGILTEKSDVYSFGMVLVELITGRKVFSHDRTESDLGLATYFISSLERGHLLQILDDKVKKDGLNEHIRCFARLAKDCVELEGRKRPNMVEVKEELHELKQSFLKSSIISKKIISIELDDLLLFD</sequence>
<dbReference type="PROSITE" id="PS00107">
    <property type="entry name" value="PROTEIN_KINASE_ATP"/>
    <property type="match status" value="1"/>
</dbReference>
<dbReference type="SMART" id="SM00181">
    <property type="entry name" value="EGF"/>
    <property type="match status" value="2"/>
</dbReference>
<evidence type="ECO:0000256" key="17">
    <source>
        <dbReference type="SAM" id="SignalP"/>
    </source>
</evidence>
<evidence type="ECO:0000256" key="11">
    <source>
        <dbReference type="ARBA" id="ARBA00023157"/>
    </source>
</evidence>
<comment type="subcellular location">
    <subcellularLocation>
        <location evidence="1">Membrane</location>
        <topology evidence="1">Single-pass type I membrane protein</topology>
    </subcellularLocation>
</comment>
<dbReference type="GO" id="GO:0007166">
    <property type="term" value="P:cell surface receptor signaling pathway"/>
    <property type="evidence" value="ECO:0007669"/>
    <property type="project" value="InterPro"/>
</dbReference>
<protein>
    <recommendedName>
        <fullName evidence="18">Protein kinase domain-containing protein</fullName>
    </recommendedName>
</protein>
<dbReference type="PROSITE" id="PS50011">
    <property type="entry name" value="PROTEIN_KINASE_DOM"/>
    <property type="match status" value="1"/>
</dbReference>
<dbReference type="Pfam" id="PF00069">
    <property type="entry name" value="Pkinase"/>
    <property type="match status" value="1"/>
</dbReference>
<dbReference type="Gene3D" id="1.10.510.10">
    <property type="entry name" value="Transferase(Phosphotransferase) domain 1"/>
    <property type="match status" value="1"/>
</dbReference>
<dbReference type="InterPro" id="IPR017441">
    <property type="entry name" value="Protein_kinase_ATP_BS"/>
</dbReference>
<dbReference type="Proteomes" id="UP001177003">
    <property type="component" value="Chromosome 6"/>
</dbReference>
<evidence type="ECO:0000256" key="14">
    <source>
        <dbReference type="ARBA" id="ARBA00047951"/>
    </source>
</evidence>
<dbReference type="SUPFAM" id="SSF57196">
    <property type="entry name" value="EGF/Laminin"/>
    <property type="match status" value="1"/>
</dbReference>
<dbReference type="GO" id="GO:0005886">
    <property type="term" value="C:plasma membrane"/>
    <property type="evidence" value="ECO:0007669"/>
    <property type="project" value="TreeGrafter"/>
</dbReference>